<evidence type="ECO:0000256" key="3">
    <source>
        <dbReference type="ARBA" id="ARBA00022691"/>
    </source>
</evidence>
<dbReference type="Gene3D" id="3.40.50.150">
    <property type="entry name" value="Vaccinia Virus protein VP39"/>
    <property type="match status" value="1"/>
</dbReference>
<dbReference type="CDD" id="cd02440">
    <property type="entry name" value="AdoMet_MTases"/>
    <property type="match status" value="1"/>
</dbReference>
<dbReference type="PANTHER" id="PTHR14614">
    <property type="entry name" value="HEPATOCELLULAR CARCINOMA-ASSOCIATED ANTIGEN"/>
    <property type="match status" value="1"/>
</dbReference>
<dbReference type="InterPro" id="IPR019410">
    <property type="entry name" value="Methyltransf_16"/>
</dbReference>
<evidence type="ECO:0000256" key="1">
    <source>
        <dbReference type="ARBA" id="ARBA00022603"/>
    </source>
</evidence>
<accession>A0ABY5XZ69</accession>
<proteinExistence type="inferred from homology"/>
<dbReference type="EMBL" id="CP065938">
    <property type="protein sequence ID" value="UWX05111.1"/>
    <property type="molecule type" value="Genomic_DNA"/>
</dbReference>
<name>A0ABY5XZ69_9BACT</name>
<keyword evidence="3" id="KW-0949">S-adenosyl-L-methionine</keyword>
<dbReference type="InterPro" id="IPR029063">
    <property type="entry name" value="SAM-dependent_MTases_sf"/>
</dbReference>
<reference evidence="5" key="1">
    <citation type="submission" date="2020-12" db="EMBL/GenBank/DDBJ databases">
        <title>Taurinivorans muris gen. nov., sp. nov., fundamental and realized metabolic niche of a ubiquitous sulfidogenic bacterium in the murine intestine.</title>
        <authorList>
            <person name="Ye H."/>
            <person name="Hanson B.T."/>
            <person name="Loy A."/>
        </authorList>
    </citation>
    <scope>NUCLEOTIDE SEQUENCE</scope>
    <source>
        <strain evidence="5">LT0009</strain>
    </source>
</reference>
<evidence type="ECO:0000313" key="5">
    <source>
        <dbReference type="EMBL" id="UWX05111.1"/>
    </source>
</evidence>
<dbReference type="GO" id="GO:0032259">
    <property type="term" value="P:methylation"/>
    <property type="evidence" value="ECO:0007669"/>
    <property type="project" value="UniProtKB-KW"/>
</dbReference>
<protein>
    <submittedName>
        <fullName evidence="5">Methyltransferase</fullName>
    </submittedName>
</protein>
<evidence type="ECO:0000256" key="4">
    <source>
        <dbReference type="ARBA" id="ARBA00043988"/>
    </source>
</evidence>
<dbReference type="PANTHER" id="PTHR14614:SF164">
    <property type="entry name" value="HISTONE-ARGININE METHYLTRANSFERASE METTL23"/>
    <property type="match status" value="1"/>
</dbReference>
<dbReference type="RefSeq" id="WP_334314675.1">
    <property type="nucleotide sequence ID" value="NZ_CP065938.1"/>
</dbReference>
<keyword evidence="2" id="KW-0808">Transferase</keyword>
<keyword evidence="6" id="KW-1185">Reference proteome</keyword>
<organism evidence="5 6">
    <name type="scientific">Taurinivorans muris</name>
    <dbReference type="NCBI Taxonomy" id="2787751"/>
    <lineage>
        <taxon>Bacteria</taxon>
        <taxon>Pseudomonadati</taxon>
        <taxon>Thermodesulfobacteriota</taxon>
        <taxon>Desulfovibrionia</taxon>
        <taxon>Desulfovibrionales</taxon>
        <taxon>Desulfovibrionaceae</taxon>
        <taxon>Taurinivorans</taxon>
    </lineage>
</organism>
<sequence>MMCYKEEDSVHFSHIGRQWHIYRADMETLWENMDNDREALQAFYDDERLPYWAELWGSSFGLASWLWRNRDILKGLSCMDLGCGLGFTALCGVHCGAKVLACDYEENALNLARFNALKNTVPFCDDIRKFEEANSASLCTLKLDWRNPCVEQKAFSFIWAADIAYEKKSMPEILTFLDYALTDEGLFWIAEPGRSIYQHFLTEANNFSFSVEKVYAEISPKISEHILPAGVNVWELRRK</sequence>
<evidence type="ECO:0000256" key="2">
    <source>
        <dbReference type="ARBA" id="ARBA00022679"/>
    </source>
</evidence>
<gene>
    <name evidence="5" type="ORF">JBF11_06435</name>
</gene>
<comment type="similarity">
    <text evidence="4">Belongs to the methyltransferase superfamily. METTL23 family.</text>
</comment>
<keyword evidence="1 5" id="KW-0489">Methyltransferase</keyword>
<dbReference type="Proteomes" id="UP001058120">
    <property type="component" value="Chromosome"/>
</dbReference>
<dbReference type="Pfam" id="PF10294">
    <property type="entry name" value="Methyltransf_16"/>
    <property type="match status" value="1"/>
</dbReference>
<evidence type="ECO:0000313" key="6">
    <source>
        <dbReference type="Proteomes" id="UP001058120"/>
    </source>
</evidence>
<dbReference type="GO" id="GO:0008168">
    <property type="term" value="F:methyltransferase activity"/>
    <property type="evidence" value="ECO:0007669"/>
    <property type="project" value="UniProtKB-KW"/>
</dbReference>
<dbReference type="SUPFAM" id="SSF53335">
    <property type="entry name" value="S-adenosyl-L-methionine-dependent methyltransferases"/>
    <property type="match status" value="1"/>
</dbReference>